<evidence type="ECO:0000313" key="2">
    <source>
        <dbReference type="EMBL" id="GFT72356.1"/>
    </source>
</evidence>
<feature type="region of interest" description="Disordered" evidence="1">
    <location>
        <begin position="102"/>
        <end position="127"/>
    </location>
</feature>
<evidence type="ECO:0000256" key="1">
    <source>
        <dbReference type="SAM" id="MobiDB-lite"/>
    </source>
</evidence>
<feature type="compositionally biased region" description="Basic and acidic residues" evidence="1">
    <location>
        <begin position="115"/>
        <end position="127"/>
    </location>
</feature>
<keyword evidence="3" id="KW-1185">Reference proteome</keyword>
<dbReference type="EMBL" id="BMAW01116834">
    <property type="protein sequence ID" value="GFT72356.1"/>
    <property type="molecule type" value="Genomic_DNA"/>
</dbReference>
<name>A0A8X6U1I0_NEPPI</name>
<gene>
    <name evidence="2" type="ORF">NPIL_318601</name>
</gene>
<accession>A0A8X6U1I0</accession>
<reference evidence="2" key="1">
    <citation type="submission" date="2020-08" db="EMBL/GenBank/DDBJ databases">
        <title>Multicomponent nature underlies the extraordinary mechanical properties of spider dragline silk.</title>
        <authorList>
            <person name="Kono N."/>
            <person name="Nakamura H."/>
            <person name="Mori M."/>
            <person name="Yoshida Y."/>
            <person name="Ohtoshi R."/>
            <person name="Malay A.D."/>
            <person name="Moran D.A.P."/>
            <person name="Tomita M."/>
            <person name="Numata K."/>
            <person name="Arakawa K."/>
        </authorList>
    </citation>
    <scope>NUCLEOTIDE SEQUENCE</scope>
</reference>
<proteinExistence type="predicted"/>
<comment type="caution">
    <text evidence="2">The sequence shown here is derived from an EMBL/GenBank/DDBJ whole genome shotgun (WGS) entry which is preliminary data.</text>
</comment>
<evidence type="ECO:0000313" key="3">
    <source>
        <dbReference type="Proteomes" id="UP000887013"/>
    </source>
</evidence>
<protein>
    <submittedName>
        <fullName evidence="2">Uncharacterized protein</fullName>
    </submittedName>
</protein>
<dbReference type="AlphaFoldDB" id="A0A8X6U1I0"/>
<organism evidence="2 3">
    <name type="scientific">Nephila pilipes</name>
    <name type="common">Giant wood spider</name>
    <name type="synonym">Nephila maculata</name>
    <dbReference type="NCBI Taxonomy" id="299642"/>
    <lineage>
        <taxon>Eukaryota</taxon>
        <taxon>Metazoa</taxon>
        <taxon>Ecdysozoa</taxon>
        <taxon>Arthropoda</taxon>
        <taxon>Chelicerata</taxon>
        <taxon>Arachnida</taxon>
        <taxon>Araneae</taxon>
        <taxon>Araneomorphae</taxon>
        <taxon>Entelegynae</taxon>
        <taxon>Araneoidea</taxon>
        <taxon>Nephilidae</taxon>
        <taxon>Nephila</taxon>
    </lineage>
</organism>
<dbReference type="Proteomes" id="UP000887013">
    <property type="component" value="Unassembled WGS sequence"/>
</dbReference>
<sequence>MEELSYTEINHTERCAKSKEFEDDFDWSRRAVEDMNTCLSKNSLTVETVSEKIRDQIEYIITVEQNFACKIFEVSHCPYQRKIHIHENDYYLKLISEYRLVGPTPSPEPRKKHKAVDDEGFRTQKNC</sequence>